<accession>A0AAE4I4M8</accession>
<dbReference type="AlphaFoldDB" id="A0AAE4I4M8"/>
<proteinExistence type="inferred from homology"/>
<dbReference type="PANTHER" id="PTHR43425:SF2">
    <property type="entry name" value="OXYGEN-INSENSITIVE NADPH NITROREDUCTASE"/>
    <property type="match status" value="1"/>
</dbReference>
<evidence type="ECO:0000256" key="3">
    <source>
        <dbReference type="ARBA" id="ARBA00022643"/>
    </source>
</evidence>
<dbReference type="SUPFAM" id="SSF55469">
    <property type="entry name" value="FMN-dependent nitroreductase-like"/>
    <property type="match status" value="1"/>
</dbReference>
<gene>
    <name evidence="7" type="ORF">P7H00_13230</name>
</gene>
<dbReference type="Proteomes" id="UP001180842">
    <property type="component" value="Unassembled WGS sequence"/>
</dbReference>
<keyword evidence="3 5" id="KW-0288">FMN</keyword>
<sequence>MDALEVMKQHRTYRDFDEEYQLSEDQLQKILQASRQAPSWMNGQMYSIIVVKDRDIRAQMVTLNPGNPHILRSSIFLVFVADLKRTQKVAEHYRVAYEIDQGMDPLITAITDAALALENAVIATEALGLGSVVVGSIRKDIDEISNLLKLPDYVLPIAGLSIGKPSVEMRIKPRLPETAVVHYDTYQDYEYQLIEEYDNTMEEFAEARETKCWSKKFADYFGKMPNKKVDEFLKMNHFFQDKV</sequence>
<protein>
    <submittedName>
        <fullName evidence="7">Nitroreductase family protein</fullName>
    </submittedName>
</protein>
<dbReference type="PIRSF" id="PIRSF005426">
    <property type="entry name" value="Frp"/>
    <property type="match status" value="1"/>
</dbReference>
<dbReference type="InterPro" id="IPR000415">
    <property type="entry name" value="Nitroreductase-like"/>
</dbReference>
<reference evidence="7" key="1">
    <citation type="submission" date="2023-03" db="EMBL/GenBank/DDBJ databases">
        <authorList>
            <person name="Shen W."/>
            <person name="Cai J."/>
        </authorList>
    </citation>
    <scope>NUCLEOTIDE SEQUENCE</scope>
    <source>
        <strain evidence="7">P69-2</strain>
    </source>
</reference>
<dbReference type="InterPro" id="IPR016446">
    <property type="entry name" value="Flavin_OxRdtase_Frp"/>
</dbReference>
<feature type="domain" description="Nitroreductase" evidence="6">
    <location>
        <begin position="8"/>
        <end position="163"/>
    </location>
</feature>
<keyword evidence="5" id="KW-0521">NADP</keyword>
<dbReference type="InterPro" id="IPR029479">
    <property type="entry name" value="Nitroreductase"/>
</dbReference>
<evidence type="ECO:0000256" key="2">
    <source>
        <dbReference type="ARBA" id="ARBA00022630"/>
    </source>
</evidence>
<keyword evidence="4 5" id="KW-0560">Oxidoreductase</keyword>
<dbReference type="GO" id="GO:0016491">
    <property type="term" value="F:oxidoreductase activity"/>
    <property type="evidence" value="ECO:0007669"/>
    <property type="project" value="UniProtKB-UniRule"/>
</dbReference>
<evidence type="ECO:0000256" key="5">
    <source>
        <dbReference type="PIRNR" id="PIRNR005426"/>
    </source>
</evidence>
<evidence type="ECO:0000256" key="4">
    <source>
        <dbReference type="ARBA" id="ARBA00023002"/>
    </source>
</evidence>
<dbReference type="PANTHER" id="PTHR43425">
    <property type="entry name" value="OXYGEN-INSENSITIVE NADPH NITROREDUCTASE"/>
    <property type="match status" value="1"/>
</dbReference>
<dbReference type="Pfam" id="PF00881">
    <property type="entry name" value="Nitroreductase"/>
    <property type="match status" value="1"/>
</dbReference>
<organism evidence="7 8">
    <name type="scientific">Enterococcus pseudoavium</name>
    <dbReference type="NCBI Taxonomy" id="44007"/>
    <lineage>
        <taxon>Bacteria</taxon>
        <taxon>Bacillati</taxon>
        <taxon>Bacillota</taxon>
        <taxon>Bacilli</taxon>
        <taxon>Lactobacillales</taxon>
        <taxon>Enterococcaceae</taxon>
        <taxon>Enterococcus</taxon>
    </lineage>
</organism>
<dbReference type="EMBL" id="JARQAI010000028">
    <property type="protein sequence ID" value="MDT2738072.1"/>
    <property type="molecule type" value="Genomic_DNA"/>
</dbReference>
<dbReference type="Gene3D" id="3.40.109.10">
    <property type="entry name" value="NADH Oxidase"/>
    <property type="match status" value="1"/>
</dbReference>
<evidence type="ECO:0000256" key="1">
    <source>
        <dbReference type="ARBA" id="ARBA00008366"/>
    </source>
</evidence>
<keyword evidence="2 5" id="KW-0285">Flavoprotein</keyword>
<comment type="similarity">
    <text evidence="1 5">Belongs to the flavin oxidoreductase frp family.</text>
</comment>
<evidence type="ECO:0000313" key="7">
    <source>
        <dbReference type="EMBL" id="MDT2738072.1"/>
    </source>
</evidence>
<dbReference type="RefSeq" id="WP_311797529.1">
    <property type="nucleotide sequence ID" value="NZ_JARQAI010000028.1"/>
</dbReference>
<comment type="caution">
    <text evidence="7">The sequence shown here is derived from an EMBL/GenBank/DDBJ whole genome shotgun (WGS) entry which is preliminary data.</text>
</comment>
<evidence type="ECO:0000259" key="6">
    <source>
        <dbReference type="Pfam" id="PF00881"/>
    </source>
</evidence>
<evidence type="ECO:0000313" key="8">
    <source>
        <dbReference type="Proteomes" id="UP001180842"/>
    </source>
</evidence>
<name>A0AAE4I4M8_9ENTE</name>